<evidence type="ECO:0008006" key="9">
    <source>
        <dbReference type="Google" id="ProtNLM"/>
    </source>
</evidence>
<reference evidence="8" key="1">
    <citation type="submission" date="2016-06" db="EMBL/GenBank/DDBJ databases">
        <authorList>
            <person name="Sutton G."/>
            <person name="Brinkac L."/>
            <person name="Sanka R."/>
            <person name="Adams M."/>
            <person name="Lau E."/>
            <person name="Sam S."/>
            <person name="Sreng N."/>
            <person name="Him V."/>
            <person name="Kerleguer A."/>
            <person name="Cheng S."/>
        </authorList>
    </citation>
    <scope>NUCLEOTIDE SEQUENCE [LARGE SCALE GENOMIC DNA]</scope>
    <source>
        <strain evidence="8">E861</strain>
    </source>
</reference>
<evidence type="ECO:0000256" key="4">
    <source>
        <dbReference type="ARBA" id="ARBA00022692"/>
    </source>
</evidence>
<dbReference type="InterPro" id="IPR008693">
    <property type="entry name" value="MmpS"/>
</dbReference>
<evidence type="ECO:0000256" key="2">
    <source>
        <dbReference type="ARBA" id="ARBA00007531"/>
    </source>
</evidence>
<dbReference type="EMBL" id="LZKJ01000108">
    <property type="protein sequence ID" value="OBI46428.1"/>
    <property type="molecule type" value="Genomic_DNA"/>
</dbReference>
<name>A0A1A2Z9V0_9MYCO</name>
<dbReference type="GO" id="GO:0005886">
    <property type="term" value="C:plasma membrane"/>
    <property type="evidence" value="ECO:0007669"/>
    <property type="project" value="UniProtKB-SubCell"/>
</dbReference>
<sequence length="143" mass="15430">MFELLKRVWLPLLVVVVIAVGGFAVYRVHGYFGAHGNAGGSSQVFEDTKPFNPKVVVYEIFSPNGTVADINYLDLNADPKRVDSAPLPWSLKLSTTDPAVSPNIVAQGHSDTIGCRITVDGVVKDERIRSGVNAQTFCLVKSA</sequence>
<evidence type="ECO:0000256" key="3">
    <source>
        <dbReference type="ARBA" id="ARBA00022475"/>
    </source>
</evidence>
<dbReference type="RefSeq" id="WP_065014603.1">
    <property type="nucleotide sequence ID" value="NZ_LZKJ01000108.1"/>
</dbReference>
<keyword evidence="6" id="KW-0472">Membrane</keyword>
<dbReference type="OrthoDB" id="3398257at2"/>
<dbReference type="InterPro" id="IPR038468">
    <property type="entry name" value="MmpS_C"/>
</dbReference>
<evidence type="ECO:0000313" key="7">
    <source>
        <dbReference type="EMBL" id="OBI46428.1"/>
    </source>
</evidence>
<dbReference type="AlphaFoldDB" id="A0A1A2Z9V0"/>
<keyword evidence="3" id="KW-1003">Cell membrane</keyword>
<organism evidence="7 8">
    <name type="scientific">Mycobacterium kyorinense</name>
    <dbReference type="NCBI Taxonomy" id="487514"/>
    <lineage>
        <taxon>Bacteria</taxon>
        <taxon>Bacillati</taxon>
        <taxon>Actinomycetota</taxon>
        <taxon>Actinomycetes</taxon>
        <taxon>Mycobacteriales</taxon>
        <taxon>Mycobacteriaceae</taxon>
        <taxon>Mycobacterium</taxon>
    </lineage>
</organism>
<proteinExistence type="inferred from homology"/>
<comment type="subcellular location">
    <subcellularLocation>
        <location evidence="1">Cell membrane</location>
    </subcellularLocation>
</comment>
<comment type="caution">
    <text evidence="7">The sequence shown here is derived from an EMBL/GenBank/DDBJ whole genome shotgun (WGS) entry which is preliminary data.</text>
</comment>
<gene>
    <name evidence="7" type="ORF">A5707_21660</name>
</gene>
<dbReference type="Pfam" id="PF05423">
    <property type="entry name" value="Mycobact_memb"/>
    <property type="match status" value="1"/>
</dbReference>
<evidence type="ECO:0000256" key="5">
    <source>
        <dbReference type="ARBA" id="ARBA00022989"/>
    </source>
</evidence>
<dbReference type="Proteomes" id="UP000093592">
    <property type="component" value="Unassembled WGS sequence"/>
</dbReference>
<keyword evidence="4" id="KW-0812">Transmembrane</keyword>
<evidence type="ECO:0000313" key="8">
    <source>
        <dbReference type="Proteomes" id="UP000093592"/>
    </source>
</evidence>
<keyword evidence="5" id="KW-1133">Transmembrane helix</keyword>
<comment type="similarity">
    <text evidence="2">Belongs to the MmpS family.</text>
</comment>
<protein>
    <recommendedName>
        <fullName evidence="9">MmpS5 protein</fullName>
    </recommendedName>
</protein>
<evidence type="ECO:0000256" key="1">
    <source>
        <dbReference type="ARBA" id="ARBA00004236"/>
    </source>
</evidence>
<evidence type="ECO:0000256" key="6">
    <source>
        <dbReference type="ARBA" id="ARBA00023136"/>
    </source>
</evidence>
<dbReference type="Gene3D" id="2.60.40.2880">
    <property type="entry name" value="MmpS1-5, C-terminal soluble domain"/>
    <property type="match status" value="1"/>
</dbReference>
<accession>A0A1A2Z9V0</accession>